<dbReference type="PROSITE" id="PS52002">
    <property type="entry name" value="SM"/>
    <property type="match status" value="1"/>
</dbReference>
<dbReference type="InterPro" id="IPR033871">
    <property type="entry name" value="LSm5"/>
</dbReference>
<proteinExistence type="inferred from homology"/>
<dbReference type="Pfam" id="PF01423">
    <property type="entry name" value="LSM"/>
    <property type="match status" value="1"/>
</dbReference>
<keyword evidence="13" id="KW-0007">Acetylation</keyword>
<comment type="subunit">
    <text evidence="21">Component of the precatalytic spliceosome (spliceosome B complex). Component of the U4/U6-U5 tri-snRNP complex, a building block of the precatalytic spliceosome (spliceosome B complex). The U4/U6-U5 tri-snRNP complex is composed of the U4, U6 and U5 snRNAs and at least PRPF3, PRPF4, PRPF6, PRPF8, PRPF31, SNRNP200, TXNL4A, SNRNP40, SNRPB, SNRPD1, SNRPD2, SNRPD3, SNRPE, SNRPF, SNRPG, DDX23, CD2BP2, PPIH, SNU13, EFTUD2, SART1 and USP39, plus LSM2, LSM3, LSM4, LSM5, LSM6, LSM7 and LSM8. LSM2, LSM3, LSM4, LSM5, LSM6, LSM7 and LSM8 form a heptameric, ring-shaped subcomplex (the LSM2-8 complex) that is part of the U4/U6-U5 tri-snRNP complex and the precatalytic spliceosome.</text>
</comment>
<evidence type="ECO:0000259" key="25">
    <source>
        <dbReference type="PROSITE" id="PS51189"/>
    </source>
</evidence>
<evidence type="ECO:0000259" key="24">
    <source>
        <dbReference type="PROSITE" id="PS50290"/>
    </source>
</evidence>
<dbReference type="InterPro" id="IPR011009">
    <property type="entry name" value="Kinase-like_dom_sf"/>
</dbReference>
<dbReference type="SUPFAM" id="SSF56112">
    <property type="entry name" value="Protein kinase-like (PK-like)"/>
    <property type="match status" value="1"/>
</dbReference>
<dbReference type="CDD" id="cd05170">
    <property type="entry name" value="PIKKc_SMG1"/>
    <property type="match status" value="1"/>
</dbReference>
<comment type="subcellular location">
    <subcellularLocation>
        <location evidence="1">Nucleus</location>
    </subcellularLocation>
</comment>
<evidence type="ECO:0000313" key="28">
    <source>
        <dbReference type="EMBL" id="CAD7586621.1"/>
    </source>
</evidence>
<keyword evidence="8" id="KW-0747">Spliceosome</keyword>
<dbReference type="PROSITE" id="PS51189">
    <property type="entry name" value="FAT"/>
    <property type="match status" value="1"/>
</dbReference>
<dbReference type="PANTHER" id="PTHR11139:SF119">
    <property type="entry name" value="SERINE_THREONINE-PROTEIN KINASE SMG1"/>
    <property type="match status" value="1"/>
</dbReference>
<evidence type="ECO:0000256" key="11">
    <source>
        <dbReference type="ARBA" id="ARBA00022840"/>
    </source>
</evidence>
<dbReference type="EC" id="2.7.11.1" evidence="4"/>
<feature type="domain" description="FATC" evidence="26">
    <location>
        <begin position="3549"/>
        <end position="3581"/>
    </location>
</feature>
<evidence type="ECO:0000259" key="27">
    <source>
        <dbReference type="PROSITE" id="PS52002"/>
    </source>
</evidence>
<feature type="region of interest" description="Disordered" evidence="23">
    <location>
        <begin position="1891"/>
        <end position="1922"/>
    </location>
</feature>
<dbReference type="Gene3D" id="2.30.30.100">
    <property type="match status" value="1"/>
</dbReference>
<dbReference type="GO" id="GO:0000184">
    <property type="term" value="P:nuclear-transcribed mRNA catabolic process, nonsense-mediated decay"/>
    <property type="evidence" value="ECO:0007669"/>
    <property type="project" value="UniProtKB-KW"/>
</dbReference>
<feature type="domain" description="Sm" evidence="27">
    <location>
        <begin position="13"/>
        <end position="88"/>
    </location>
</feature>
<reference evidence="28" key="1">
    <citation type="submission" date="2020-11" db="EMBL/GenBank/DDBJ databases">
        <authorList>
            <person name="Tran Van P."/>
        </authorList>
    </citation>
    <scope>NUCLEOTIDE SEQUENCE</scope>
</reference>
<evidence type="ECO:0000256" key="2">
    <source>
        <dbReference type="ARBA" id="ARBA00006850"/>
    </source>
</evidence>
<evidence type="ECO:0000256" key="10">
    <source>
        <dbReference type="ARBA" id="ARBA00022777"/>
    </source>
</evidence>
<dbReference type="Gene3D" id="1.10.1070.11">
    <property type="entry name" value="Phosphatidylinositol 3-/4-kinase, catalytic domain"/>
    <property type="match status" value="1"/>
</dbReference>
<evidence type="ECO:0000256" key="9">
    <source>
        <dbReference type="ARBA" id="ARBA00022741"/>
    </source>
</evidence>
<feature type="domain" description="PI3K/PI4K catalytic" evidence="24">
    <location>
        <begin position="2125"/>
        <end position="2472"/>
    </location>
</feature>
<evidence type="ECO:0000256" key="15">
    <source>
        <dbReference type="ARBA" id="ARBA00023187"/>
    </source>
</evidence>
<dbReference type="InterPro" id="IPR010920">
    <property type="entry name" value="LSM_dom_sf"/>
</dbReference>
<evidence type="ECO:0000256" key="12">
    <source>
        <dbReference type="ARBA" id="ARBA00022884"/>
    </source>
</evidence>
<dbReference type="SMART" id="SM01343">
    <property type="entry name" value="FATC"/>
    <property type="match status" value="1"/>
</dbReference>
<keyword evidence="11" id="KW-0067">ATP-binding</keyword>
<dbReference type="InterPro" id="IPR039414">
    <property type="entry name" value="SMG1_PIKKc"/>
</dbReference>
<name>A0A7R9JP86_TIMGE</name>
<keyword evidence="14" id="KW-0866">Nonsense-mediated mRNA decay</keyword>
<comment type="similarity">
    <text evidence="3">Belongs to the PI3/PI4-kinase family.</text>
</comment>
<dbReference type="GO" id="GO:0004674">
    <property type="term" value="F:protein serine/threonine kinase activity"/>
    <property type="evidence" value="ECO:0007669"/>
    <property type="project" value="UniProtKB-KW"/>
</dbReference>
<dbReference type="GO" id="GO:0003723">
    <property type="term" value="F:RNA binding"/>
    <property type="evidence" value="ECO:0007669"/>
    <property type="project" value="UniProtKB-KW"/>
</dbReference>
<dbReference type="Pfam" id="PF02260">
    <property type="entry name" value="FATC"/>
    <property type="match status" value="1"/>
</dbReference>
<dbReference type="PROSITE" id="PS00916">
    <property type="entry name" value="PI3_4_KINASE_2"/>
    <property type="match status" value="1"/>
</dbReference>
<comment type="similarity">
    <text evidence="2">Belongs to the snRNP Sm proteins family.</text>
</comment>
<evidence type="ECO:0000256" key="23">
    <source>
        <dbReference type="SAM" id="MobiDB-lite"/>
    </source>
</evidence>
<keyword evidence="6" id="KW-0507">mRNA processing</keyword>
<dbReference type="GO" id="GO:0005681">
    <property type="term" value="C:spliceosomal complex"/>
    <property type="evidence" value="ECO:0007669"/>
    <property type="project" value="UniProtKB-KW"/>
</dbReference>
<dbReference type="SMART" id="SM00651">
    <property type="entry name" value="Sm"/>
    <property type="match status" value="1"/>
</dbReference>
<keyword evidence="7" id="KW-0808">Transferase</keyword>
<evidence type="ECO:0000256" key="8">
    <source>
        <dbReference type="ARBA" id="ARBA00022728"/>
    </source>
</evidence>
<dbReference type="InterPro" id="IPR014009">
    <property type="entry name" value="PIK_FAT"/>
</dbReference>
<keyword evidence="17" id="KW-0687">Ribonucleoprotein</keyword>
<dbReference type="InterPro" id="IPR036940">
    <property type="entry name" value="PI3/4_kinase_cat_sf"/>
</dbReference>
<evidence type="ECO:0000256" key="14">
    <source>
        <dbReference type="ARBA" id="ARBA00023161"/>
    </source>
</evidence>
<evidence type="ECO:0000256" key="4">
    <source>
        <dbReference type="ARBA" id="ARBA00012513"/>
    </source>
</evidence>
<dbReference type="PANTHER" id="PTHR11139">
    <property type="entry name" value="ATAXIA TELANGIECTASIA MUTATED ATM -RELATED"/>
    <property type="match status" value="1"/>
</dbReference>
<evidence type="ECO:0000256" key="18">
    <source>
        <dbReference type="ARBA" id="ARBA00047899"/>
    </source>
</evidence>
<dbReference type="InterPro" id="IPR031559">
    <property type="entry name" value="SMG1"/>
</dbReference>
<feature type="compositionally biased region" description="Acidic residues" evidence="23">
    <location>
        <begin position="1899"/>
        <end position="1920"/>
    </location>
</feature>
<dbReference type="InterPro" id="IPR003152">
    <property type="entry name" value="FATC_dom"/>
</dbReference>
<dbReference type="SMART" id="SM01345">
    <property type="entry name" value="Rapamycin_bind"/>
    <property type="match status" value="1"/>
</dbReference>
<dbReference type="InterPro" id="IPR050517">
    <property type="entry name" value="DDR_Repair_Kinase"/>
</dbReference>
<evidence type="ECO:0000256" key="13">
    <source>
        <dbReference type="ARBA" id="ARBA00022990"/>
    </source>
</evidence>
<comment type="catalytic activity">
    <reaction evidence="18">
        <text>L-threonyl-[protein] + ATP = O-phospho-L-threonyl-[protein] + ADP + H(+)</text>
        <dbReference type="Rhea" id="RHEA:46608"/>
        <dbReference type="Rhea" id="RHEA-COMP:11060"/>
        <dbReference type="Rhea" id="RHEA-COMP:11605"/>
        <dbReference type="ChEBI" id="CHEBI:15378"/>
        <dbReference type="ChEBI" id="CHEBI:30013"/>
        <dbReference type="ChEBI" id="CHEBI:30616"/>
        <dbReference type="ChEBI" id="CHEBI:61977"/>
        <dbReference type="ChEBI" id="CHEBI:456216"/>
        <dbReference type="EC" id="2.7.11.1"/>
    </reaction>
</comment>
<keyword evidence="16" id="KW-0539">Nucleus</keyword>
<evidence type="ECO:0000256" key="20">
    <source>
        <dbReference type="ARBA" id="ARBA00056431"/>
    </source>
</evidence>
<keyword evidence="5" id="KW-0723">Serine/threonine-protein kinase</keyword>
<dbReference type="FunFam" id="1.10.1070.11:FF:000008">
    <property type="entry name" value="serine/threonine-protein kinase SMG1 isoform X2"/>
    <property type="match status" value="1"/>
</dbReference>
<keyword evidence="12" id="KW-0694">RNA-binding</keyword>
<comment type="catalytic activity">
    <reaction evidence="19">
        <text>L-seryl-[protein] + ATP = O-phospho-L-seryl-[protein] + ADP + H(+)</text>
        <dbReference type="Rhea" id="RHEA:17989"/>
        <dbReference type="Rhea" id="RHEA-COMP:9863"/>
        <dbReference type="Rhea" id="RHEA-COMP:11604"/>
        <dbReference type="ChEBI" id="CHEBI:15378"/>
        <dbReference type="ChEBI" id="CHEBI:29999"/>
        <dbReference type="ChEBI" id="CHEBI:30616"/>
        <dbReference type="ChEBI" id="CHEBI:83421"/>
        <dbReference type="ChEBI" id="CHEBI:456216"/>
        <dbReference type="EC" id="2.7.11.1"/>
    </reaction>
</comment>
<dbReference type="SUPFAM" id="SSF48371">
    <property type="entry name" value="ARM repeat"/>
    <property type="match status" value="2"/>
</dbReference>
<evidence type="ECO:0000256" key="19">
    <source>
        <dbReference type="ARBA" id="ARBA00048679"/>
    </source>
</evidence>
<accession>A0A7R9JP86</accession>
<evidence type="ECO:0000256" key="21">
    <source>
        <dbReference type="ARBA" id="ARBA00063389"/>
    </source>
</evidence>
<gene>
    <name evidence="28" type="ORF">TGEB3V08_LOCUS932</name>
</gene>
<evidence type="ECO:0000259" key="26">
    <source>
        <dbReference type="PROSITE" id="PS51190"/>
    </source>
</evidence>
<dbReference type="CDD" id="cd01732">
    <property type="entry name" value="LSm5"/>
    <property type="match status" value="1"/>
</dbReference>
<dbReference type="InterPro" id="IPR018936">
    <property type="entry name" value="PI3/4_kinase_CS"/>
</dbReference>
<keyword evidence="9" id="KW-0547">Nucleotide-binding</keyword>
<evidence type="ECO:0000256" key="5">
    <source>
        <dbReference type="ARBA" id="ARBA00022527"/>
    </source>
</evidence>
<dbReference type="GO" id="GO:0008380">
    <property type="term" value="P:RNA splicing"/>
    <property type="evidence" value="ECO:0007669"/>
    <property type="project" value="UniProtKB-KW"/>
</dbReference>
<dbReference type="PROSITE" id="PS50290">
    <property type="entry name" value="PI3_4_KINASE_3"/>
    <property type="match status" value="1"/>
</dbReference>
<dbReference type="InterPro" id="IPR047575">
    <property type="entry name" value="Sm"/>
</dbReference>
<sequence>MATSVTTNPSTLLPLELVDKCIGSRIHIIMKNDKEIVGTLLGFDDFVNMLLEDVTEYESTPEGRRITKLDQILLNGNNITMRKSTRICIEEKWKTLLEKPPSIHPTDSNHDLPVIGSLVYCECDALDHAATKAAHNSSSIVWLHDQFVEICTTDLDKRSPNKMVKCVHAVTSGWVGNHPMTHLELNSMTDRPTTKEWWRVHVTVTDTNLAPVKEMSFQWQEVVLEQGEDSTFVEEVELKRGFMKDKAIYVPPSENERKASRTHIDEHNNDAEESLMVQENGRYIRRSLDLIAESLLDMLHSGPGPEVKYQAAQCLGRVGYVLEQDFKRYMDWIFTKYSEERNDEVRMLLMKALLETLQLEAESPKLEEFSTALMKQLQSALEYTEHPEMLMGTVDVIIALQEIYPCTFTQYFRDTVDILVGWHIDGSQPPTVMRHASRSLQKLRSYWIADLQFSVTLLSQFVEDMEVCMDDLEKTIDRSSSPGGDLPLPQDTVTRLTKLITVFNTVVKILGQNLNPSLSLTVGWTFLTECFTKILTTVIKALSHVLWEDLIIVANECSCLLLAYLQSRTSVANGHLYDLINMQLDLVAQLSDCALISMLRLIGKAVREVSANLPLELVQKLLGPSSAMLSLRFSPSVAVQDEVVAVYHCLLNLKNIPLLQEAYRYVLGDLEIAYKLVVSSVDELCTQNPHQSTQYRVCDAELVIMIHLRALADLANASNSIIGMWALKPSILELLAVKLLPYHSQLADFSPVLQYTLLYLLYSHCSRYNHFVSSSALVSTKQSRTRVRDVLGLPVTLGPEVPTTSPSSGHLSIILKLLSRMLTQELPEETTELVLQWTREVFVQAQPYMKILHQTVEYEGLVEAVVGAGHCSNPVVVLWIVDNLEQLLAIRDIPLKQSLFSLIVDLCLIHINSTDLRVKFKVCHLLTYIPWHITMEKFVTAAYSLPQSKKKLLHELLPLSLNIVVAAQRHHLSRGSCGEMQPQHFRKFMGYLLQGQFYRGEWLLDLFHSCWPVQLSCVSDDDLAASVFGKLSAAFDSVLLLWAAWEAAQLCVMYKLRTPLGKPQETFTSIEGAIKNLARELTGDDTPTHPTSTSLPLEEHVGTWEQRRVRLLLEFLEQLEKTTYNASEGCATALLPSPKPVRTFFHTNKSTCAEWLSRIRGAVIVVALHVGHATTAVRHGHYLLQDLLSNNNTQGTEFEKAVMYVGWALCKLQEPEAIQGLYVWSKEVTGRKFPWLKAAAEQAAGSTQENSPSEENYVLGFMADQLIECYKAVNNWKELQKWKEKENEIFANQNGGVLSKYILNTMTADHAKALSYFEDGNISLAAELAKWPTDDEISDLSKLNNKIGVNSKSWSSHKLIRDAQHILFNIAITMAAEENFGINNVDRSLVRLGKIMECQLISQCHMQESVRNGSSEFLLQALVMQYSATGLNNILLKKPAEAAYTMLEDELTVNHASSSTLSEVLWWSKYFGTLTVDSSVQRNIDNLCLNVARAARKEGNLGMAQRFLLKCFSRGESCSNLEELAQSLVRNNAECGPWRIKTYTEVAKLLYSLEKQETAVQVCCLAALNGTDIVKERCSRLLLTLAKWLQHQPQLANKDEPLTKLMFTRDVTLFIEHSLAVKNGTQVIPASDLLVGQLLQSGVSLCPTLAKSWNQLASWCYRWGRRVVDAAIEAGGQLSEADRLAIQHVLPAGTSREDLDRVYAILSQTRAVADEEDIETEDFNTSEMIESQLQSVGALSGATSDQLCYLVDIWRSAQKRVYNYYELSAMAYFKYLELCGEGEHMSKTGECITITATLRLLRLIVKHALELQSVLESGLASTPTRPWKAIIPQLFSRLSHPEAYVRRRVSELLCRVTEDAPHLITFPAVVGAATCGARLRESSTTRLFNTCLSQGSEEANGDSGEDEEEENEDEDDEEDSGQVSVLKTCFLAMVDTLSKQAPEAISQVQLLVQELRRITLLWDELWLGTLVQHHAEISRRLAQLDTEVARVEDNVSLSPTDKEILIAEKHRIILKPLVFILEQLHSITSVSPETPHEKFFQEKFGESIAESLQKLKSPINPRRPQESWQPLKQLQARLQQRSQKRAAYSIRMQDVSPALARLSNTVIAMPGVSSVSGKIITIASVDNNIAVLPTKTKPKKLMFHGSDGQIYTYLFKGLEDLHLDERIMQFLNIANTMMWRSGSSGAVYRARHYSVIPLGPRSGLISWVDGVVPLFGLYKRWQQREATSLLLKGQSSSSAQPSSTGAGQVMRPSELFYSKLTPLLKEQGITDLDNRKEWPLPILKQVLTQLMEETPKDLLSKELWCHSVNAGLWWQSTRTYSYSVAVMSIIGYIIGLGDRHLDNVLVDLTTGEVVHIDYNVSFEKGKTLRVPEKVPFRMTPNIKAALGVTGVETDDLQGIFRLACEHVLKVMKKGRETLLTLLEAFVYDPLIDWTPGNEAGAVYGGGQAFAMETKQSRKEVEREVTQAMFCVRVAEMKAEWMANRDEILSAMPELFVHLNKWLEVQGLIRSSEESLQDCHQQMALLKEAEASPQHPLYTLADRYSKHCRSRDASEKVRMALKEKIEDCDKHLNLHKVALSSVRGPQLAQWMAELNYPVDKDSHLVFDLVKEFLQNAGKGQMITQCEQSECELGQISQQQVMLVRSCLDLLSQYGTVASMYPASYLASHRSVCYRTWAQRLLNNMSTKSCHEVVAQFQTLFSPKAVASKQQQVLTVTYQLQAAMADANARLQKSFERLKVEGLSDSGARLEAAYNDAKVNISKFLCEEKGAALALECVNITALCALNKRYLMMEAAAASAGDCLVDLTSRDGDWFLDEMYLVSSLVTELSNLLPLQHQFDVLDSNPVSDSRVDLVLQCLKSAHTIYKGLQELNFNFHTIILPEAVKTIQQEEPTVCFMMQELDDIIQAVGCPLTDLLARLEMHLRYIIMEMDSPSAEELVNFEAYNFLSPHVGCQLVVASLQAQFNSLLQRTADLGGPDDREEALTPGQMLLMGFNGLFEKLHLDGNALITALETLETPSCWKKVDQVREAKAMLAPVFNEATRGVLEDIFLIKRLQTMQEFFMLCNQTTRGIGAAYDDDHLNKPIRRFTADYVSRQLLGVTSQTLGLALCLLLQRIGLNITVEVELRDVGAESKVALEELCRKAVDLCMKRGMFTTGTLAQASGLTSNLEATWRRREGASHLQHEVEARRSTLQRLQLQLTAHHWLHEDTLLLQAATPLPPLSRPSFMLELRKTSSALLSLQPRLSEARQQQSALVSSVEQRLKWAAGANPALSEVMAAFDTSVSVRAERLNLEQGLAALVGNTCTALLHHEALRTRTSEALAHDTAFLQSVTPQEESLVQMLVPEGPINHVWIQTVEVLISDRIKSLQQQILGLQESLYMAQDCAKNQAMVLRSRLAAHHKLMADVRNLLKSMVKFEECGLVGVHDYLVSYRAYADQFTTLIRDIVNEDLDTEKVHAALTSSEELKQKTMSIYQDLLELSARQQSAGSEGGRLKRPPLIRQDSICFSPRRGLNRDPHTGKAVQERNAYALSVWRRVRMKLEGRDPDPGRRATVQEQVDHVIEEAMSLDNLALLYEGWTPWVKQQR</sequence>
<dbReference type="SMART" id="SM00146">
    <property type="entry name" value="PI3Kc"/>
    <property type="match status" value="1"/>
</dbReference>
<dbReference type="Pfam" id="PF00454">
    <property type="entry name" value="PI3_PI4_kinase"/>
    <property type="match status" value="1"/>
</dbReference>
<dbReference type="Pfam" id="PF15785">
    <property type="entry name" value="SMG1"/>
    <property type="match status" value="1"/>
</dbReference>
<dbReference type="Gene3D" id="3.30.1010.10">
    <property type="entry name" value="Phosphatidylinositol 3-kinase Catalytic Subunit, Chain A, domain 4"/>
    <property type="match status" value="1"/>
</dbReference>
<dbReference type="GO" id="GO:0005524">
    <property type="term" value="F:ATP binding"/>
    <property type="evidence" value="ECO:0007669"/>
    <property type="project" value="UniProtKB-KW"/>
</dbReference>
<evidence type="ECO:0000256" key="16">
    <source>
        <dbReference type="ARBA" id="ARBA00023242"/>
    </source>
</evidence>
<evidence type="ECO:0000256" key="6">
    <source>
        <dbReference type="ARBA" id="ARBA00022664"/>
    </source>
</evidence>
<dbReference type="PROSITE" id="PS51190">
    <property type="entry name" value="FATC"/>
    <property type="match status" value="1"/>
</dbReference>
<dbReference type="InterPro" id="IPR000403">
    <property type="entry name" value="PI3/4_kinase_cat_dom"/>
</dbReference>
<dbReference type="InterPro" id="IPR001163">
    <property type="entry name" value="Sm_dom_euk/arc"/>
</dbReference>
<evidence type="ECO:0000256" key="1">
    <source>
        <dbReference type="ARBA" id="ARBA00004123"/>
    </source>
</evidence>
<dbReference type="FunFam" id="2.30.30.100:FF:000003">
    <property type="entry name" value="U6 snRNA-associated Sm-like protein LSm5"/>
    <property type="match status" value="1"/>
</dbReference>
<evidence type="ECO:0000256" key="7">
    <source>
        <dbReference type="ARBA" id="ARBA00022679"/>
    </source>
</evidence>
<organism evidence="28">
    <name type="scientific">Timema genevievae</name>
    <name type="common">Walking stick</name>
    <dbReference type="NCBI Taxonomy" id="629358"/>
    <lineage>
        <taxon>Eukaryota</taxon>
        <taxon>Metazoa</taxon>
        <taxon>Ecdysozoa</taxon>
        <taxon>Arthropoda</taxon>
        <taxon>Hexapoda</taxon>
        <taxon>Insecta</taxon>
        <taxon>Pterygota</taxon>
        <taxon>Neoptera</taxon>
        <taxon>Polyneoptera</taxon>
        <taxon>Phasmatodea</taxon>
        <taxon>Timematodea</taxon>
        <taxon>Timematoidea</taxon>
        <taxon>Timematidae</taxon>
        <taxon>Timema</taxon>
    </lineage>
</organism>
<protein>
    <recommendedName>
        <fullName evidence="22">U6 snRNA-associated Sm-like protein LSm5</fullName>
        <ecNumber evidence="4">2.7.11.1</ecNumber>
    </recommendedName>
</protein>
<dbReference type="EMBL" id="OE839299">
    <property type="protein sequence ID" value="CAD7586621.1"/>
    <property type="molecule type" value="Genomic_DNA"/>
</dbReference>
<evidence type="ECO:0000256" key="3">
    <source>
        <dbReference type="ARBA" id="ARBA00011031"/>
    </source>
</evidence>
<feature type="domain" description="FAT" evidence="25">
    <location>
        <begin position="1490"/>
        <end position="1874"/>
    </location>
</feature>
<dbReference type="GO" id="GO:0006397">
    <property type="term" value="P:mRNA processing"/>
    <property type="evidence" value="ECO:0007669"/>
    <property type="project" value="UniProtKB-KW"/>
</dbReference>
<evidence type="ECO:0000256" key="17">
    <source>
        <dbReference type="ARBA" id="ARBA00023274"/>
    </source>
</evidence>
<keyword evidence="10" id="KW-0418">Kinase</keyword>
<evidence type="ECO:0000256" key="22">
    <source>
        <dbReference type="ARBA" id="ARBA00067759"/>
    </source>
</evidence>
<dbReference type="FunFam" id="3.30.1010.10:FF:000010">
    <property type="entry name" value="serine/threonine-protein kinase SMG1 isoform X1"/>
    <property type="match status" value="1"/>
</dbReference>
<comment type="function">
    <text evidence="20">Plays a role in pre-mRNA splicing as component of the U4/U6-U5 tri-snRNP complex that is involved in spliceosome assembly, and as component of the precatalytic spliceosome (spliceosome B complex). The heptameric LSM2-8 complex binds specifically to the 3'-terminal U-tract of U6 snRNA.</text>
</comment>
<dbReference type="InterPro" id="IPR016024">
    <property type="entry name" value="ARM-type_fold"/>
</dbReference>
<dbReference type="SUPFAM" id="SSF50182">
    <property type="entry name" value="Sm-like ribonucleoproteins"/>
    <property type="match status" value="1"/>
</dbReference>
<keyword evidence="15" id="KW-0508">mRNA splicing</keyword>